<reference evidence="5 6" key="1">
    <citation type="submission" date="2013-11" db="EMBL/GenBank/DDBJ databases">
        <title>Draft genome of the bovine lungworm Dictyocaulus viviparus.</title>
        <authorList>
            <person name="Mitreva M."/>
        </authorList>
    </citation>
    <scope>NUCLEOTIDE SEQUENCE [LARGE SCALE GENOMIC DNA]</scope>
    <source>
        <strain evidence="5 6">HannoverDv2000</strain>
    </source>
</reference>
<dbReference type="Pfam" id="PF00808">
    <property type="entry name" value="CBFD_NFYB_HMF"/>
    <property type="match status" value="1"/>
</dbReference>
<dbReference type="GO" id="GO:0031507">
    <property type="term" value="P:heterochromatin formation"/>
    <property type="evidence" value="ECO:0007669"/>
    <property type="project" value="TreeGrafter"/>
</dbReference>
<evidence type="ECO:0000313" key="6">
    <source>
        <dbReference type="Proteomes" id="UP000053766"/>
    </source>
</evidence>
<gene>
    <name evidence="5" type="ORF">DICVIV_12258</name>
</gene>
<sequence>MIKSLRNLHRLQEDFDIFAFDIGMADPKIDELRLPMAVLSRIVKSSLPNGVALSKDARTYMMRACIVFILYILSQAEDCASSKKRKTVMVEDVMTSLKISGFDTLFDPLNDAFNLYKASNANKIMKLKASKRAQSNPSD</sequence>
<dbReference type="PANTHER" id="PTHR46172:SF1">
    <property type="entry name" value="DNA POLYMERASE EPSILON SUBUNIT 3"/>
    <property type="match status" value="1"/>
</dbReference>
<dbReference type="CDD" id="cd22928">
    <property type="entry name" value="HFD_POLE3_DPB4"/>
    <property type="match status" value="1"/>
</dbReference>
<dbReference type="PANTHER" id="PTHR46172">
    <property type="entry name" value="DNA POLYMERASE EPSILON SUBUNIT 3"/>
    <property type="match status" value="1"/>
</dbReference>
<dbReference type="InterPro" id="IPR051377">
    <property type="entry name" value="DNA_Pol-Epsilon_Subunit"/>
</dbReference>
<dbReference type="OrthoDB" id="1707486at2759"/>
<keyword evidence="6" id="KW-1185">Reference proteome</keyword>
<dbReference type="EMBL" id="KN716764">
    <property type="protein sequence ID" value="KJH41768.1"/>
    <property type="molecule type" value="Genomic_DNA"/>
</dbReference>
<protein>
    <recommendedName>
        <fullName evidence="3">DNA polymerase epsilon subunit 3</fullName>
    </recommendedName>
</protein>
<evidence type="ECO:0000256" key="3">
    <source>
        <dbReference type="ARBA" id="ARBA00039793"/>
    </source>
</evidence>
<evidence type="ECO:0000259" key="4">
    <source>
        <dbReference type="Pfam" id="PF00808"/>
    </source>
</evidence>
<accession>A0A0D8XB19</accession>
<dbReference type="Proteomes" id="UP000053766">
    <property type="component" value="Unassembled WGS sequence"/>
</dbReference>
<reference evidence="6" key="2">
    <citation type="journal article" date="2016" name="Sci. Rep.">
        <title>Dictyocaulus viviparus genome, variome and transcriptome elucidate lungworm biology and support future intervention.</title>
        <authorList>
            <person name="McNulty S.N."/>
            <person name="Strube C."/>
            <person name="Rosa B.A."/>
            <person name="Martin J.C."/>
            <person name="Tyagi R."/>
            <person name="Choi Y.J."/>
            <person name="Wang Q."/>
            <person name="Hallsworth Pepin K."/>
            <person name="Zhang X."/>
            <person name="Ozersky P."/>
            <person name="Wilson R.K."/>
            <person name="Sternberg P.W."/>
            <person name="Gasser R.B."/>
            <person name="Mitreva M."/>
        </authorList>
    </citation>
    <scope>NUCLEOTIDE SEQUENCE [LARGE SCALE GENOMIC DNA]</scope>
    <source>
        <strain evidence="6">HannoverDv2000</strain>
    </source>
</reference>
<comment type="subcellular location">
    <subcellularLocation>
        <location evidence="1">Nucleus</location>
    </subcellularLocation>
</comment>
<dbReference type="InterPro" id="IPR009072">
    <property type="entry name" value="Histone-fold"/>
</dbReference>
<dbReference type="SUPFAM" id="SSF47113">
    <property type="entry name" value="Histone-fold"/>
    <property type="match status" value="1"/>
</dbReference>
<name>A0A0D8XB19_DICVI</name>
<evidence type="ECO:0000256" key="2">
    <source>
        <dbReference type="ARBA" id="ARBA00023242"/>
    </source>
</evidence>
<feature type="domain" description="Transcription factor CBF/NF-Y/archaeal histone" evidence="4">
    <location>
        <begin position="33"/>
        <end position="95"/>
    </location>
</feature>
<dbReference type="AlphaFoldDB" id="A0A0D8XB19"/>
<dbReference type="GO" id="GO:0008623">
    <property type="term" value="C:CHRAC"/>
    <property type="evidence" value="ECO:0007669"/>
    <property type="project" value="TreeGrafter"/>
</dbReference>
<dbReference type="GO" id="GO:0006272">
    <property type="term" value="P:leading strand elongation"/>
    <property type="evidence" value="ECO:0007669"/>
    <property type="project" value="TreeGrafter"/>
</dbReference>
<keyword evidence="2" id="KW-0539">Nucleus</keyword>
<organism evidence="5 6">
    <name type="scientific">Dictyocaulus viviparus</name>
    <name type="common">Bovine lungworm</name>
    <dbReference type="NCBI Taxonomy" id="29172"/>
    <lineage>
        <taxon>Eukaryota</taxon>
        <taxon>Metazoa</taxon>
        <taxon>Ecdysozoa</taxon>
        <taxon>Nematoda</taxon>
        <taxon>Chromadorea</taxon>
        <taxon>Rhabditida</taxon>
        <taxon>Rhabditina</taxon>
        <taxon>Rhabditomorpha</taxon>
        <taxon>Strongyloidea</taxon>
        <taxon>Metastrongylidae</taxon>
        <taxon>Dictyocaulus</taxon>
    </lineage>
</organism>
<dbReference type="GO" id="GO:0008622">
    <property type="term" value="C:epsilon DNA polymerase complex"/>
    <property type="evidence" value="ECO:0007669"/>
    <property type="project" value="TreeGrafter"/>
</dbReference>
<dbReference type="InterPro" id="IPR003958">
    <property type="entry name" value="CBFA_NFYB_domain"/>
</dbReference>
<dbReference type="GO" id="GO:0031490">
    <property type="term" value="F:chromatin DNA binding"/>
    <property type="evidence" value="ECO:0007669"/>
    <property type="project" value="TreeGrafter"/>
</dbReference>
<proteinExistence type="predicted"/>
<dbReference type="GO" id="GO:0006974">
    <property type="term" value="P:DNA damage response"/>
    <property type="evidence" value="ECO:0007669"/>
    <property type="project" value="TreeGrafter"/>
</dbReference>
<dbReference type="GO" id="GO:0046982">
    <property type="term" value="F:protein heterodimerization activity"/>
    <property type="evidence" value="ECO:0007669"/>
    <property type="project" value="InterPro"/>
</dbReference>
<evidence type="ECO:0000313" key="5">
    <source>
        <dbReference type="EMBL" id="KJH41768.1"/>
    </source>
</evidence>
<evidence type="ECO:0000256" key="1">
    <source>
        <dbReference type="ARBA" id="ARBA00004123"/>
    </source>
</evidence>
<dbReference type="STRING" id="29172.A0A0D8XB19"/>
<dbReference type="Gene3D" id="1.10.20.10">
    <property type="entry name" value="Histone, subunit A"/>
    <property type="match status" value="1"/>
</dbReference>